<keyword evidence="1" id="KW-0472">Membrane</keyword>
<dbReference type="RefSeq" id="WP_018366468.1">
    <property type="nucleotide sequence ID" value="NZ_CP104407.1"/>
</dbReference>
<evidence type="ECO:0000313" key="3">
    <source>
        <dbReference type="Proteomes" id="UP001238096"/>
    </source>
</evidence>
<dbReference type="PANTHER" id="PTHR38446">
    <property type="entry name" value="BLL0914 PROTEIN"/>
    <property type="match status" value="1"/>
</dbReference>
<accession>A0ABY9LFF1</accession>
<dbReference type="Pfam" id="PF06993">
    <property type="entry name" value="DUF1304"/>
    <property type="match status" value="1"/>
</dbReference>
<name>A0ABY9LFF1_9STRE</name>
<keyword evidence="1" id="KW-0812">Transmembrane</keyword>
<proteinExistence type="predicted"/>
<organism evidence="2 3">
    <name type="scientific">Streptococcus didelphis</name>
    <dbReference type="NCBI Taxonomy" id="102886"/>
    <lineage>
        <taxon>Bacteria</taxon>
        <taxon>Bacillati</taxon>
        <taxon>Bacillota</taxon>
        <taxon>Bacilli</taxon>
        <taxon>Lactobacillales</taxon>
        <taxon>Streptococcaceae</taxon>
        <taxon>Streptococcus</taxon>
    </lineage>
</organism>
<evidence type="ECO:0000313" key="2">
    <source>
        <dbReference type="EMBL" id="WMB27651.1"/>
    </source>
</evidence>
<dbReference type="PANTHER" id="PTHR38446:SF1">
    <property type="entry name" value="BLL0914 PROTEIN"/>
    <property type="match status" value="1"/>
</dbReference>
<dbReference type="EMBL" id="CP110509">
    <property type="protein sequence ID" value="WMB27651.1"/>
    <property type="molecule type" value="Genomic_DNA"/>
</dbReference>
<feature type="transmembrane region" description="Helical" evidence="1">
    <location>
        <begin position="56"/>
        <end position="71"/>
    </location>
</feature>
<protein>
    <submittedName>
        <fullName evidence="2">DUF1304 domain-containing protein</fullName>
    </submittedName>
</protein>
<evidence type="ECO:0000256" key="1">
    <source>
        <dbReference type="SAM" id="Phobius"/>
    </source>
</evidence>
<sequence length="118" mass="13220">MSILTLVLATMVAIEQLYIMYLETFATQSSITQKVFRLDPEQVMDKTIVNLLKNQGIYNGLIAVFELYGLFVSQSSEIVTVFLFFVVAAAIYSSLTVDKKIIFKQGGIAILTLLSLWL</sequence>
<reference evidence="3" key="1">
    <citation type="submission" date="2022-10" db="EMBL/GenBank/DDBJ databases">
        <title>Streptococcus didelphis as causative of fatal infections in opossums (Didelphis albiventris).</title>
        <authorList>
            <person name="Breyer G.M."/>
            <person name="Da Silva M.E.R.J."/>
            <person name="Siqueira F.M."/>
        </authorList>
    </citation>
    <scope>NUCLEOTIDE SEQUENCE [LARGE SCALE GENOMIC DNA]</scope>
    <source>
        <strain evidence="3">LBVP101/21</strain>
    </source>
</reference>
<gene>
    <name evidence="2" type="ORF">N1496_05875</name>
</gene>
<keyword evidence="1" id="KW-1133">Transmembrane helix</keyword>
<keyword evidence="3" id="KW-1185">Reference proteome</keyword>
<dbReference type="Proteomes" id="UP001238096">
    <property type="component" value="Chromosome"/>
</dbReference>
<feature type="transmembrane region" description="Helical" evidence="1">
    <location>
        <begin position="78"/>
        <end position="95"/>
    </location>
</feature>
<dbReference type="InterPro" id="IPR009732">
    <property type="entry name" value="DUF1304"/>
</dbReference>